<sequence>MDLTADDIAGVVDVFGALTRAELGRACSELAFKRGEDVATDAFAEDVEDALTSYHLLSVADHDEDTDEALLVVGPAAFPSLPDGAGDLPHIMDVPARTLDEETVARAAEERFREDAVLAVQAGDEDRIASLLDVSYDLEAWGPVELGTARDRLDDA</sequence>
<dbReference type="InterPro" id="IPR055533">
    <property type="entry name" value="DUF7109"/>
</dbReference>
<evidence type="ECO:0000313" key="1">
    <source>
        <dbReference type="EMBL" id="MBX0321855.1"/>
    </source>
</evidence>
<keyword evidence="2" id="KW-1185">Reference proteome</keyword>
<gene>
    <name evidence="1" type="ORF">EGH21_02300</name>
</gene>
<protein>
    <submittedName>
        <fullName evidence="1">Uncharacterized protein</fullName>
    </submittedName>
</protein>
<name>A0AAW4PMM0_9EURY</name>
<evidence type="ECO:0000313" key="2">
    <source>
        <dbReference type="Proteomes" id="UP001430377"/>
    </source>
</evidence>
<accession>A0AAW4PMM0</accession>
<proteinExistence type="predicted"/>
<organism evidence="1 2">
    <name type="scientific">Haloarcula rubra</name>
    <dbReference type="NCBI Taxonomy" id="2487747"/>
    <lineage>
        <taxon>Archaea</taxon>
        <taxon>Methanobacteriati</taxon>
        <taxon>Methanobacteriota</taxon>
        <taxon>Stenosarchaea group</taxon>
        <taxon>Halobacteria</taxon>
        <taxon>Halobacteriales</taxon>
        <taxon>Haloarculaceae</taxon>
        <taxon>Haloarcula</taxon>
    </lineage>
</organism>
<comment type="caution">
    <text evidence="1">The sequence shown here is derived from an EMBL/GenBank/DDBJ whole genome shotgun (WGS) entry which is preliminary data.</text>
</comment>
<reference evidence="1 2" key="1">
    <citation type="submission" date="2021-06" db="EMBL/GenBank/DDBJ databases">
        <title>Halomicroarcula sp. a new haloarchaeum isolated from saline soil.</title>
        <authorList>
            <person name="Duran-Viseras A."/>
            <person name="Sanchez-Porro C."/>
            <person name="Ventosa A."/>
        </authorList>
    </citation>
    <scope>NUCLEOTIDE SEQUENCE [LARGE SCALE GENOMIC DNA]</scope>
    <source>
        <strain evidence="1 2">F13</strain>
    </source>
</reference>
<dbReference type="Proteomes" id="UP001430377">
    <property type="component" value="Unassembled WGS sequence"/>
</dbReference>
<dbReference type="RefSeq" id="WP_220616854.1">
    <property type="nucleotide sequence ID" value="NZ_RKLR01000001.1"/>
</dbReference>
<dbReference type="AlphaFoldDB" id="A0AAW4PMM0"/>
<dbReference type="EMBL" id="RKLR01000001">
    <property type="protein sequence ID" value="MBX0321855.1"/>
    <property type="molecule type" value="Genomic_DNA"/>
</dbReference>
<dbReference type="Pfam" id="PF23421">
    <property type="entry name" value="DUF7109"/>
    <property type="match status" value="1"/>
</dbReference>